<dbReference type="Pfam" id="PF02826">
    <property type="entry name" value="2-Hacid_dh_C"/>
    <property type="match status" value="1"/>
</dbReference>
<dbReference type="InterPro" id="IPR029752">
    <property type="entry name" value="D-isomer_DH_CS1"/>
</dbReference>
<dbReference type="PROSITE" id="PS51671">
    <property type="entry name" value="ACT"/>
    <property type="match status" value="1"/>
</dbReference>
<comment type="caution">
    <text evidence="14">The sequence shown here is derived from an EMBL/GenBank/DDBJ whole genome shotgun (WGS) entry which is preliminary data.</text>
</comment>
<dbReference type="SUPFAM" id="SSF52283">
    <property type="entry name" value="Formate/glycerate dehydrogenase catalytic domain-like"/>
    <property type="match status" value="1"/>
</dbReference>
<dbReference type="InterPro" id="IPR036291">
    <property type="entry name" value="NAD(P)-bd_dom_sf"/>
</dbReference>
<evidence type="ECO:0000313" key="15">
    <source>
        <dbReference type="Proteomes" id="UP000429595"/>
    </source>
</evidence>
<protein>
    <recommendedName>
        <fullName evidence="6">D-3-phosphoglycerate dehydrogenase</fullName>
        <ecNumber evidence="4">1.1.1.399</ecNumber>
        <ecNumber evidence="5">1.1.1.95</ecNumber>
    </recommendedName>
    <alternativeName>
        <fullName evidence="9">2-oxoglutarate reductase</fullName>
    </alternativeName>
</protein>
<evidence type="ECO:0000256" key="4">
    <source>
        <dbReference type="ARBA" id="ARBA00013001"/>
    </source>
</evidence>
<dbReference type="RefSeq" id="WP_152151705.1">
    <property type="nucleotide sequence ID" value="NZ_WEIO01000005.1"/>
</dbReference>
<dbReference type="CDD" id="cd12174">
    <property type="entry name" value="PGDH_like_3"/>
    <property type="match status" value="1"/>
</dbReference>
<evidence type="ECO:0000256" key="8">
    <source>
        <dbReference type="ARBA" id="ARBA00023027"/>
    </source>
</evidence>
<evidence type="ECO:0000256" key="12">
    <source>
        <dbReference type="RuleBase" id="RU003719"/>
    </source>
</evidence>
<keyword evidence="8" id="KW-0520">NAD</keyword>
<dbReference type="SUPFAM" id="SSF51735">
    <property type="entry name" value="NAD(P)-binding Rossmann-fold domains"/>
    <property type="match status" value="1"/>
</dbReference>
<evidence type="ECO:0000256" key="6">
    <source>
        <dbReference type="ARBA" id="ARBA00021582"/>
    </source>
</evidence>
<dbReference type="InterPro" id="IPR006139">
    <property type="entry name" value="D-isomer_2_OHA_DH_cat_dom"/>
</dbReference>
<evidence type="ECO:0000256" key="10">
    <source>
        <dbReference type="ARBA" id="ARBA00048126"/>
    </source>
</evidence>
<dbReference type="Pfam" id="PF00389">
    <property type="entry name" value="2-Hacid_dh"/>
    <property type="match status" value="1"/>
</dbReference>
<reference evidence="14 15" key="1">
    <citation type="submission" date="2019-10" db="EMBL/GenBank/DDBJ databases">
        <title>Bacillus aerolatum sp. nov., isolated from bioaerosol of sport playgrounds.</title>
        <authorList>
            <person name="Chen P."/>
            <person name="Zhang G."/>
        </authorList>
    </citation>
    <scope>NUCLEOTIDE SEQUENCE [LARGE SCALE GENOMIC DNA]</scope>
    <source>
        <strain evidence="14 15">CX253</strain>
    </source>
</reference>
<dbReference type="PANTHER" id="PTHR42938:SF47">
    <property type="entry name" value="HYDROXYPYRUVATE REDUCTASE"/>
    <property type="match status" value="1"/>
</dbReference>
<evidence type="ECO:0000256" key="1">
    <source>
        <dbReference type="ARBA" id="ARBA00003800"/>
    </source>
</evidence>
<dbReference type="PANTHER" id="PTHR42938">
    <property type="entry name" value="FORMATE DEHYDROGENASE 1"/>
    <property type="match status" value="1"/>
</dbReference>
<accession>A0A6I1FJC9</accession>
<evidence type="ECO:0000256" key="9">
    <source>
        <dbReference type="ARBA" id="ARBA00030455"/>
    </source>
</evidence>
<dbReference type="InterPro" id="IPR006140">
    <property type="entry name" value="D-isomer_DH_NAD-bd"/>
</dbReference>
<evidence type="ECO:0000313" key="14">
    <source>
        <dbReference type="EMBL" id="KAB7706628.1"/>
    </source>
</evidence>
<evidence type="ECO:0000256" key="11">
    <source>
        <dbReference type="ARBA" id="ARBA00048731"/>
    </source>
</evidence>
<evidence type="ECO:0000259" key="13">
    <source>
        <dbReference type="PROSITE" id="PS51671"/>
    </source>
</evidence>
<dbReference type="PROSITE" id="PS00065">
    <property type="entry name" value="D_2_HYDROXYACID_DH_1"/>
    <property type="match status" value="1"/>
</dbReference>
<evidence type="ECO:0000256" key="7">
    <source>
        <dbReference type="ARBA" id="ARBA00023002"/>
    </source>
</evidence>
<comment type="pathway">
    <text evidence="2">Amino-acid biosynthesis; L-serine biosynthesis; L-serine from 3-phospho-D-glycerate: step 1/3.</text>
</comment>
<dbReference type="Proteomes" id="UP000429595">
    <property type="component" value="Unassembled WGS sequence"/>
</dbReference>
<dbReference type="Gene3D" id="3.30.70.260">
    <property type="match status" value="1"/>
</dbReference>
<organism evidence="14 15">
    <name type="scientific">Bacillus aerolatus</name>
    <dbReference type="NCBI Taxonomy" id="2653354"/>
    <lineage>
        <taxon>Bacteria</taxon>
        <taxon>Bacillati</taxon>
        <taxon>Bacillota</taxon>
        <taxon>Bacilli</taxon>
        <taxon>Bacillales</taxon>
        <taxon>Bacillaceae</taxon>
        <taxon>Bacillus</taxon>
    </lineage>
</organism>
<evidence type="ECO:0000256" key="3">
    <source>
        <dbReference type="ARBA" id="ARBA00005854"/>
    </source>
</evidence>
<dbReference type="CDD" id="cd04901">
    <property type="entry name" value="ACT_3PGDH"/>
    <property type="match status" value="1"/>
</dbReference>
<evidence type="ECO:0000256" key="2">
    <source>
        <dbReference type="ARBA" id="ARBA00005216"/>
    </source>
</evidence>
<dbReference type="Gene3D" id="3.40.50.720">
    <property type="entry name" value="NAD(P)-binding Rossmann-like Domain"/>
    <property type="match status" value="2"/>
</dbReference>
<dbReference type="InterPro" id="IPR045865">
    <property type="entry name" value="ACT-like_dom_sf"/>
</dbReference>
<name>A0A6I1FJC9_9BACI</name>
<evidence type="ECO:0000256" key="5">
    <source>
        <dbReference type="ARBA" id="ARBA00013143"/>
    </source>
</evidence>
<dbReference type="AlphaFoldDB" id="A0A6I1FJC9"/>
<comment type="function">
    <text evidence="1">Catalyzes the reversible oxidation of 3-phospho-D-glycerate to 3-phosphonooxypyruvate, the first step of the phosphorylated L-serine biosynthesis pathway. Also catalyzes the reversible oxidation of 2-hydroxyglutarate to 2-oxoglutarate.</text>
</comment>
<comment type="catalytic activity">
    <reaction evidence="10">
        <text>(R)-2-hydroxyglutarate + NAD(+) = 2-oxoglutarate + NADH + H(+)</text>
        <dbReference type="Rhea" id="RHEA:49612"/>
        <dbReference type="ChEBI" id="CHEBI:15378"/>
        <dbReference type="ChEBI" id="CHEBI:15801"/>
        <dbReference type="ChEBI" id="CHEBI:16810"/>
        <dbReference type="ChEBI" id="CHEBI:57540"/>
        <dbReference type="ChEBI" id="CHEBI:57945"/>
        <dbReference type="EC" id="1.1.1.399"/>
    </reaction>
</comment>
<keyword evidence="7 12" id="KW-0560">Oxidoreductase</keyword>
<feature type="domain" description="ACT" evidence="13">
    <location>
        <begin position="328"/>
        <end position="400"/>
    </location>
</feature>
<dbReference type="FunFam" id="3.40.50.720:FF:000584">
    <property type="entry name" value="D-3-phosphoglycerate dehydrogenase"/>
    <property type="match status" value="1"/>
</dbReference>
<dbReference type="GO" id="GO:0004617">
    <property type="term" value="F:phosphoglycerate dehydrogenase activity"/>
    <property type="evidence" value="ECO:0007669"/>
    <property type="project" value="UniProtKB-EC"/>
</dbReference>
<dbReference type="InterPro" id="IPR002912">
    <property type="entry name" value="ACT_dom"/>
</dbReference>
<sequence>MHKKGENEQLFTIKTLNNIADCGLNVFNKENFTIDNDSESPDGIVLRSYNMHDMEIDKNVKAVARAGAGVNNIPVSAYTERGIVVFNTPGANANAVKELVLTSLMASSRNLFAGVTWTKGLEGQGDQIPKLVEAGKKQFVGKEIKGKTLGVIGLGAVGALVANDALDLDMDVIGFDPFISVDTAWNLSRNVQRAMTIEQLYAKSDYITVHVPLTDKTEGMFNETTFDIMKEGVHILNFSRGELVNERDMAAALESGKVGKYITDFPNENVLKMKNAVPIPHLGASTKESEENCAIMAARQVKDYLETGNIKNSVNMPNASLPYTGKRRVTVYHQNIPNMVGQITSALSDYSLNIADMVNRSRGDFAYTMIDIDNKVNGDVIPGLNEKISQITGVVMTRII</sequence>
<keyword evidence="15" id="KW-1185">Reference proteome</keyword>
<dbReference type="EC" id="1.1.1.399" evidence="4"/>
<dbReference type="GO" id="GO:0051287">
    <property type="term" value="F:NAD binding"/>
    <property type="evidence" value="ECO:0007669"/>
    <property type="project" value="InterPro"/>
</dbReference>
<dbReference type="EC" id="1.1.1.95" evidence="5"/>
<gene>
    <name evidence="14" type="ORF">F9802_10550</name>
</gene>
<dbReference type="FunFam" id="3.30.70.260:FF:000056">
    <property type="entry name" value="D-3-phosphoglycerate dehydrogenase"/>
    <property type="match status" value="1"/>
</dbReference>
<dbReference type="UniPathway" id="UPA00135">
    <property type="reaction ID" value="UER00196"/>
</dbReference>
<dbReference type="SUPFAM" id="SSF55021">
    <property type="entry name" value="ACT-like"/>
    <property type="match status" value="1"/>
</dbReference>
<comment type="catalytic activity">
    <reaction evidence="11">
        <text>(2R)-3-phosphoglycerate + NAD(+) = 3-phosphooxypyruvate + NADH + H(+)</text>
        <dbReference type="Rhea" id="RHEA:12641"/>
        <dbReference type="ChEBI" id="CHEBI:15378"/>
        <dbReference type="ChEBI" id="CHEBI:18110"/>
        <dbReference type="ChEBI" id="CHEBI:57540"/>
        <dbReference type="ChEBI" id="CHEBI:57945"/>
        <dbReference type="ChEBI" id="CHEBI:58272"/>
        <dbReference type="EC" id="1.1.1.95"/>
    </reaction>
</comment>
<dbReference type="EMBL" id="WEIO01000005">
    <property type="protein sequence ID" value="KAB7706628.1"/>
    <property type="molecule type" value="Genomic_DNA"/>
</dbReference>
<comment type="similarity">
    <text evidence="3 12">Belongs to the D-isomer specific 2-hydroxyacid dehydrogenase family.</text>
</comment>
<proteinExistence type="inferred from homology"/>